<dbReference type="AlphaFoldDB" id="A0A345ZSN5"/>
<sequence>MRKLAALTTLALFGLSGAALAQEVTLRAVTSFAEKTTYSRGFERFIERVNETGKGIIRINYIGGPKAMPPFEVGNALKNGVVDIANVTGAFYTNVMPEADAWKLRQVPMAEVRKNGGFDYMAAIYAQKMNAIFLANFVGDNPFHLYLNKKITGPDMAGLKLRITPVYRDFFQAQGATVVQTAPGEVYTALERGVVDGYGWPITGIFDLGWHEKTKYRVDPGFYTAEVSALVNKTTWDKLTPQQKAILQKAGEEAEKEGVAEFAKLNAEDTEKQAKAGIEAIKFDAANTKLFLDKAYEAGWAGIIRQSPEHGPKLRGFFSKAN</sequence>
<dbReference type="PANTHER" id="PTHR33376:SF5">
    <property type="entry name" value="EXTRACYTOPLASMIC SOLUTE RECEPTOR PROTEIN"/>
    <property type="match status" value="1"/>
</dbReference>
<dbReference type="GO" id="GO:0055085">
    <property type="term" value="P:transmembrane transport"/>
    <property type="evidence" value="ECO:0007669"/>
    <property type="project" value="InterPro"/>
</dbReference>
<dbReference type="KEGG" id="ptaw:DW352_05000"/>
<evidence type="ECO:0000256" key="2">
    <source>
        <dbReference type="SAM" id="SignalP"/>
    </source>
</evidence>
<reference evidence="3 4" key="1">
    <citation type="submission" date="2018-07" db="EMBL/GenBank/DDBJ databases">
        <authorList>
            <person name="Quirk P.G."/>
            <person name="Krulwich T.A."/>
        </authorList>
    </citation>
    <scope>NUCLEOTIDE SEQUENCE [LARGE SCALE GENOMIC DNA]</scope>
    <source>
        <strain evidence="3 4">CC-BB4</strain>
    </source>
</reference>
<keyword evidence="4" id="KW-1185">Reference proteome</keyword>
<protein>
    <submittedName>
        <fullName evidence="3">C4-dicarboxylate ABC transporter substrate-binding protein</fullName>
    </submittedName>
</protein>
<name>A0A345ZSN5_9HYPH</name>
<dbReference type="InterPro" id="IPR038404">
    <property type="entry name" value="TRAP_DctP_sf"/>
</dbReference>
<dbReference type="RefSeq" id="WP_115689093.1">
    <property type="nucleotide sequence ID" value="NZ_CP031417.1"/>
</dbReference>
<accession>A0A345ZSN5</accession>
<dbReference type="Gene3D" id="3.40.190.170">
    <property type="entry name" value="Bacterial extracellular solute-binding protein, family 7"/>
    <property type="match status" value="1"/>
</dbReference>
<dbReference type="PANTHER" id="PTHR33376">
    <property type="match status" value="1"/>
</dbReference>
<keyword evidence="1 2" id="KW-0732">Signal</keyword>
<evidence type="ECO:0000256" key="1">
    <source>
        <dbReference type="ARBA" id="ARBA00022729"/>
    </source>
</evidence>
<dbReference type="Pfam" id="PF03480">
    <property type="entry name" value="DctP"/>
    <property type="match status" value="1"/>
</dbReference>
<organism evidence="3 4">
    <name type="scientific">Pseudolabrys taiwanensis</name>
    <dbReference type="NCBI Taxonomy" id="331696"/>
    <lineage>
        <taxon>Bacteria</taxon>
        <taxon>Pseudomonadati</taxon>
        <taxon>Pseudomonadota</taxon>
        <taxon>Alphaproteobacteria</taxon>
        <taxon>Hyphomicrobiales</taxon>
        <taxon>Xanthobacteraceae</taxon>
        <taxon>Pseudolabrys</taxon>
    </lineage>
</organism>
<dbReference type="InterPro" id="IPR018389">
    <property type="entry name" value="DctP_fam"/>
</dbReference>
<dbReference type="EMBL" id="CP031417">
    <property type="protein sequence ID" value="AXK79932.1"/>
    <property type="molecule type" value="Genomic_DNA"/>
</dbReference>
<evidence type="ECO:0000313" key="4">
    <source>
        <dbReference type="Proteomes" id="UP000254889"/>
    </source>
</evidence>
<feature type="chain" id="PRO_5016855711" evidence="2">
    <location>
        <begin position="22"/>
        <end position="322"/>
    </location>
</feature>
<dbReference type="OrthoDB" id="6139617at2"/>
<evidence type="ECO:0000313" key="3">
    <source>
        <dbReference type="EMBL" id="AXK79932.1"/>
    </source>
</evidence>
<feature type="signal peptide" evidence="2">
    <location>
        <begin position="1"/>
        <end position="21"/>
    </location>
</feature>
<dbReference type="NCBIfam" id="NF037995">
    <property type="entry name" value="TRAP_S1"/>
    <property type="match status" value="1"/>
</dbReference>
<proteinExistence type="predicted"/>
<dbReference type="Proteomes" id="UP000254889">
    <property type="component" value="Chromosome"/>
</dbReference>
<gene>
    <name evidence="3" type="ORF">DW352_05000</name>
</gene>